<dbReference type="GO" id="GO:0006508">
    <property type="term" value="P:proteolysis"/>
    <property type="evidence" value="ECO:0007669"/>
    <property type="project" value="UniProtKB-KW"/>
</dbReference>
<proteinExistence type="inferred from homology"/>
<dbReference type="InterPro" id="IPR001264">
    <property type="entry name" value="Glyco_trans_51"/>
</dbReference>
<reference evidence="16 17" key="1">
    <citation type="submission" date="2017-03" db="EMBL/GenBank/DDBJ databases">
        <authorList>
            <person name="Afonso C.L."/>
            <person name="Miller P.J."/>
            <person name="Scott M.A."/>
            <person name="Spackman E."/>
            <person name="Goraichik I."/>
            <person name="Dimitrov K.M."/>
            <person name="Suarez D.L."/>
            <person name="Swayne D.E."/>
        </authorList>
    </citation>
    <scope>NUCLEOTIDE SEQUENCE [LARGE SCALE GENOMIC DNA]</scope>
    <source>
        <strain evidence="16">PRJEB14757</strain>
    </source>
</reference>
<comment type="pathway">
    <text evidence="1">Cell wall biogenesis; peptidoglycan biosynthesis.</text>
</comment>
<evidence type="ECO:0000256" key="7">
    <source>
        <dbReference type="ARBA" id="ARBA00022679"/>
    </source>
</evidence>
<keyword evidence="12" id="KW-1133">Transmembrane helix</keyword>
<feature type="transmembrane region" description="Helical" evidence="12">
    <location>
        <begin position="7"/>
        <end position="34"/>
    </location>
</feature>
<dbReference type="Pfam" id="PF00905">
    <property type="entry name" value="Transpeptidase"/>
    <property type="match status" value="1"/>
</dbReference>
<evidence type="ECO:0000259" key="15">
    <source>
        <dbReference type="Pfam" id="PF06832"/>
    </source>
</evidence>
<dbReference type="STRING" id="1246637.MTBBW1_350049"/>
<gene>
    <name evidence="16" type="primary">pbpC</name>
    <name evidence="16" type="ORF">MTBBW1_350049</name>
</gene>
<dbReference type="InterPro" id="IPR023346">
    <property type="entry name" value="Lysozyme-like_dom_sf"/>
</dbReference>
<dbReference type="InterPro" id="IPR011815">
    <property type="entry name" value="PBP_1c"/>
</dbReference>
<dbReference type="EC" id="2.4.99.28" evidence="10"/>
<evidence type="ECO:0000256" key="1">
    <source>
        <dbReference type="ARBA" id="ARBA00004752"/>
    </source>
</evidence>
<evidence type="ECO:0000256" key="8">
    <source>
        <dbReference type="ARBA" id="ARBA00022801"/>
    </source>
</evidence>
<dbReference type="Pfam" id="PF06832">
    <property type="entry name" value="BiPBP_C"/>
    <property type="match status" value="1"/>
</dbReference>
<organism evidence="16 17">
    <name type="scientific">Desulfamplus magnetovallimortis</name>
    <dbReference type="NCBI Taxonomy" id="1246637"/>
    <lineage>
        <taxon>Bacteria</taxon>
        <taxon>Pseudomonadati</taxon>
        <taxon>Thermodesulfobacteriota</taxon>
        <taxon>Desulfobacteria</taxon>
        <taxon>Desulfobacterales</taxon>
        <taxon>Desulfobacteraceae</taxon>
        <taxon>Desulfamplus</taxon>
    </lineage>
</organism>
<dbReference type="Gene3D" id="3.40.710.10">
    <property type="entry name" value="DD-peptidase/beta-lactamase superfamily"/>
    <property type="match status" value="1"/>
</dbReference>
<feature type="domain" description="Glycosyl transferase family 51" evidence="14">
    <location>
        <begin position="66"/>
        <end position="239"/>
    </location>
</feature>
<dbReference type="GO" id="GO:0004180">
    <property type="term" value="F:carboxypeptidase activity"/>
    <property type="evidence" value="ECO:0007669"/>
    <property type="project" value="UniProtKB-KW"/>
</dbReference>
<dbReference type="InterPro" id="IPR012338">
    <property type="entry name" value="Beta-lactam/transpept-like"/>
</dbReference>
<evidence type="ECO:0000256" key="4">
    <source>
        <dbReference type="ARBA" id="ARBA00022645"/>
    </source>
</evidence>
<keyword evidence="17" id="KW-1185">Reference proteome</keyword>
<evidence type="ECO:0000313" key="16">
    <source>
        <dbReference type="EMBL" id="SLM31558.1"/>
    </source>
</evidence>
<dbReference type="PANTHER" id="PTHR32282">
    <property type="entry name" value="BINDING PROTEIN TRANSPEPTIDASE, PUTATIVE-RELATED"/>
    <property type="match status" value="1"/>
</dbReference>
<dbReference type="InterPro" id="IPR001460">
    <property type="entry name" value="PCN-bd_Tpept"/>
</dbReference>
<keyword evidence="5" id="KW-0645">Protease</keyword>
<comment type="similarity">
    <text evidence="3">In the N-terminal section; belongs to the glycosyltransferase 51 family.</text>
</comment>
<name>A0A1W1HGP3_9BACT</name>
<dbReference type="NCBIfam" id="TIGR02073">
    <property type="entry name" value="PBP_1c"/>
    <property type="match status" value="1"/>
</dbReference>
<dbReference type="PANTHER" id="PTHR32282:SF15">
    <property type="entry name" value="PENICILLIN-BINDING PROTEIN 1C"/>
    <property type="match status" value="1"/>
</dbReference>
<dbReference type="Pfam" id="PF00912">
    <property type="entry name" value="Transgly"/>
    <property type="match status" value="1"/>
</dbReference>
<keyword evidence="9" id="KW-0511">Multifunctional enzyme</keyword>
<evidence type="ECO:0000256" key="9">
    <source>
        <dbReference type="ARBA" id="ARBA00023268"/>
    </source>
</evidence>
<dbReference type="EMBL" id="FWEV01000276">
    <property type="protein sequence ID" value="SLM31558.1"/>
    <property type="molecule type" value="Genomic_DNA"/>
</dbReference>
<dbReference type="SUPFAM" id="SSF53955">
    <property type="entry name" value="Lysozyme-like"/>
    <property type="match status" value="1"/>
</dbReference>
<evidence type="ECO:0000256" key="5">
    <source>
        <dbReference type="ARBA" id="ARBA00022670"/>
    </source>
</evidence>
<accession>A0A1W1HGP3</accession>
<sequence length="816" mass="89882">MSYIRSVVLSFIAPFFFSFIMVSVVYSLFFFLVLDRLFPLFLENRPISTVVTASDGTPLRAFADERGIWRYPASIDQVSPLYIQALLNYEDRWFYYHPGFNPLSVIRAAIQNSRAGRVVSGGSTLTMQVARIFFINDFNIQENGKGLRVKLLQLFRALQLELHFTKKEILNLYLTHAPFGSNIEGIKTAAYTWLGKDALELSHAEAALLAVLPQAPSYYRPDRHPERAKNARDKVLDRLEKIKVWSAATVADAKREPVVALRFTPPVIAPLAARRLHFQDAGESLIRTTLDFDLQVHIEEIVKNYVSSMPAQSGAALVVDCKSMEVMVYVGSADFTSIERKGHVDMIQAIRSPGSTLKPFLYGAAIDDGLIHSHSLLLDTPRFNAAYEPENFTGEFMGPVTVTEALRHSLNVPAVQVLEAYGPHHFHDRLKNGGATLEFQGRPNLSIILGGAGTNLESLVTLYTAFVRDGVASKAVMKIDSTSGRDEKSENSRYLLSPGAAWVIKDILTQPFPGYEGIDQLAGHVPVAWKTGTSYGFRDAWAVGIMGEYIAGVWVGRPDGTPVPGQYGAVTALPLLKRIVDSLPQSDFCKKMPDSVKKETICWPLGNAFKPHMSHCGSTRSIPTSSHSFKPHMSHCGVNCLKKYEAWIVEGKVPVTLIDKTSGKGSLLKTMWVNSRGERAQPSCNGVKMISVALWPESVDAWLPSEWKNRNRIPPPSPDCPDLASFSSGALQIASVGDESVILCPPGEDAESSSIPLTTIGGWGKIHWFLNRESVATSHKNGTVILPMPKPGRYQLVAADDSGESDMVMFSVISGR</sequence>
<evidence type="ECO:0000256" key="6">
    <source>
        <dbReference type="ARBA" id="ARBA00022676"/>
    </source>
</evidence>
<comment type="similarity">
    <text evidence="2">In the C-terminal section; belongs to the transpeptidase family.</text>
</comment>
<comment type="catalytic activity">
    <reaction evidence="11">
        <text>[GlcNAc-(1-&gt;4)-Mur2Ac(oyl-L-Ala-gamma-D-Glu-L-Lys-D-Ala-D-Ala)](n)-di-trans,octa-cis-undecaprenyl diphosphate + beta-D-GlcNAc-(1-&gt;4)-Mur2Ac(oyl-L-Ala-gamma-D-Glu-L-Lys-D-Ala-D-Ala)-di-trans,octa-cis-undecaprenyl diphosphate = [GlcNAc-(1-&gt;4)-Mur2Ac(oyl-L-Ala-gamma-D-Glu-L-Lys-D-Ala-D-Ala)](n+1)-di-trans,octa-cis-undecaprenyl diphosphate + di-trans,octa-cis-undecaprenyl diphosphate + H(+)</text>
        <dbReference type="Rhea" id="RHEA:23708"/>
        <dbReference type="Rhea" id="RHEA-COMP:9602"/>
        <dbReference type="Rhea" id="RHEA-COMP:9603"/>
        <dbReference type="ChEBI" id="CHEBI:15378"/>
        <dbReference type="ChEBI" id="CHEBI:58405"/>
        <dbReference type="ChEBI" id="CHEBI:60033"/>
        <dbReference type="ChEBI" id="CHEBI:78435"/>
        <dbReference type="EC" id="2.4.99.28"/>
    </reaction>
</comment>
<keyword evidence="8" id="KW-0378">Hydrolase</keyword>
<dbReference type="InterPro" id="IPR050396">
    <property type="entry name" value="Glycosyltr_51/Transpeptidase"/>
</dbReference>
<evidence type="ECO:0000256" key="10">
    <source>
        <dbReference type="ARBA" id="ARBA00044770"/>
    </source>
</evidence>
<evidence type="ECO:0000313" key="17">
    <source>
        <dbReference type="Proteomes" id="UP000191931"/>
    </source>
</evidence>
<evidence type="ECO:0000256" key="11">
    <source>
        <dbReference type="ARBA" id="ARBA00049902"/>
    </source>
</evidence>
<keyword evidence="12" id="KW-0472">Membrane</keyword>
<dbReference type="GO" id="GO:0008955">
    <property type="term" value="F:peptidoglycan glycosyltransferase activity"/>
    <property type="evidence" value="ECO:0007669"/>
    <property type="project" value="UniProtKB-EC"/>
</dbReference>
<dbReference type="InterPro" id="IPR036950">
    <property type="entry name" value="PBP_transglycosylase"/>
</dbReference>
<dbReference type="GO" id="GO:0030288">
    <property type="term" value="C:outer membrane-bounded periplasmic space"/>
    <property type="evidence" value="ECO:0007669"/>
    <property type="project" value="TreeGrafter"/>
</dbReference>
<dbReference type="InterPro" id="IPR009647">
    <property type="entry name" value="PBP_C"/>
</dbReference>
<evidence type="ECO:0000256" key="12">
    <source>
        <dbReference type="SAM" id="Phobius"/>
    </source>
</evidence>
<dbReference type="RefSeq" id="WP_080800410.1">
    <property type="nucleotide sequence ID" value="NZ_LT828541.1"/>
</dbReference>
<dbReference type="GO" id="GO:0009252">
    <property type="term" value="P:peptidoglycan biosynthetic process"/>
    <property type="evidence" value="ECO:0007669"/>
    <property type="project" value="UniProtKB-UniPathway"/>
</dbReference>
<evidence type="ECO:0000256" key="2">
    <source>
        <dbReference type="ARBA" id="ARBA00007090"/>
    </source>
</evidence>
<keyword evidence="6 16" id="KW-0328">Glycosyltransferase</keyword>
<evidence type="ECO:0000256" key="3">
    <source>
        <dbReference type="ARBA" id="ARBA00007739"/>
    </source>
</evidence>
<dbReference type="UniPathway" id="UPA00219"/>
<protein>
    <recommendedName>
        <fullName evidence="10">peptidoglycan glycosyltransferase</fullName>
        <ecNumber evidence="10">2.4.99.28</ecNumber>
    </recommendedName>
</protein>
<feature type="domain" description="Penicillin-binding protein transpeptidase" evidence="13">
    <location>
        <begin position="314"/>
        <end position="537"/>
    </location>
</feature>
<dbReference type="Proteomes" id="UP000191931">
    <property type="component" value="Unassembled WGS sequence"/>
</dbReference>
<evidence type="ECO:0000259" key="14">
    <source>
        <dbReference type="Pfam" id="PF00912"/>
    </source>
</evidence>
<dbReference type="SUPFAM" id="SSF56601">
    <property type="entry name" value="beta-lactamase/transpeptidase-like"/>
    <property type="match status" value="1"/>
</dbReference>
<keyword evidence="4" id="KW-0121">Carboxypeptidase</keyword>
<keyword evidence="7 16" id="KW-0808">Transferase</keyword>
<feature type="domain" description="Penicillin-binding C-terminal" evidence="15">
    <location>
        <begin position="723"/>
        <end position="809"/>
    </location>
</feature>
<dbReference type="AlphaFoldDB" id="A0A1W1HGP3"/>
<evidence type="ECO:0000259" key="13">
    <source>
        <dbReference type="Pfam" id="PF00905"/>
    </source>
</evidence>
<dbReference type="Gene3D" id="1.10.3810.10">
    <property type="entry name" value="Biosynthetic peptidoglycan transglycosylase-like"/>
    <property type="match status" value="1"/>
</dbReference>
<dbReference type="GO" id="GO:0008658">
    <property type="term" value="F:penicillin binding"/>
    <property type="evidence" value="ECO:0007669"/>
    <property type="project" value="InterPro"/>
</dbReference>
<keyword evidence="12" id="KW-0812">Transmembrane</keyword>